<reference evidence="26" key="2">
    <citation type="submission" date="2025-08" db="UniProtKB">
        <authorList>
            <consortium name="RefSeq"/>
        </authorList>
    </citation>
    <scope>IDENTIFICATION</scope>
    <source>
        <tissue evidence="26">Cell line</tissue>
    </source>
</reference>
<dbReference type="Pfam" id="PF00561">
    <property type="entry name" value="Abhydrolase_1"/>
    <property type="match status" value="1"/>
</dbReference>
<comment type="catalytic activity">
    <reaction evidence="1">
        <text>an epoxide + H2O = an ethanediol</text>
        <dbReference type="Rhea" id="RHEA:19037"/>
        <dbReference type="ChEBI" id="CHEBI:15377"/>
        <dbReference type="ChEBI" id="CHEBI:32955"/>
        <dbReference type="ChEBI" id="CHEBI:140594"/>
        <dbReference type="EC" id="3.3.2.10"/>
    </reaction>
</comment>
<dbReference type="GO" id="GO:0042632">
    <property type="term" value="P:cholesterol homeostasis"/>
    <property type="evidence" value="ECO:0007669"/>
    <property type="project" value="Ensembl"/>
</dbReference>
<dbReference type="InterPro" id="IPR011945">
    <property type="entry name" value="HAD-SF_ppase_IA/epoxid_hydro_N"/>
</dbReference>
<comment type="subcellular location">
    <subcellularLocation>
        <location evidence="4">Cytoplasm</location>
    </subcellularLocation>
    <subcellularLocation>
        <location evidence="3">Peroxisome</location>
    </subcellularLocation>
</comment>
<name>A0A3Q7TDL6_VULVU</name>
<dbReference type="GO" id="GO:0046272">
    <property type="term" value="P:stilbene catabolic process"/>
    <property type="evidence" value="ECO:0007669"/>
    <property type="project" value="Ensembl"/>
</dbReference>
<keyword evidence="15" id="KW-0443">Lipid metabolism</keyword>
<dbReference type="GO" id="GO:0033885">
    <property type="term" value="F:10-hydroxy-9-(phosphonooxy)octadecanoate phosphatase activity"/>
    <property type="evidence" value="ECO:0007669"/>
    <property type="project" value="UniProtKB-EC"/>
</dbReference>
<dbReference type="GO" id="GO:0042803">
    <property type="term" value="F:protein homodimerization activity"/>
    <property type="evidence" value="ECO:0007669"/>
    <property type="project" value="Ensembl"/>
</dbReference>
<dbReference type="KEGG" id="vvp:112926786"/>
<evidence type="ECO:0000256" key="23">
    <source>
        <dbReference type="ARBA" id="ARBA00072563"/>
    </source>
</evidence>
<dbReference type="CDD" id="cd02603">
    <property type="entry name" value="HAD_sEH-N_like"/>
    <property type="match status" value="1"/>
</dbReference>
<dbReference type="GO" id="GO:0005829">
    <property type="term" value="C:cytosol"/>
    <property type="evidence" value="ECO:0007669"/>
    <property type="project" value="Ensembl"/>
</dbReference>
<evidence type="ECO:0000259" key="24">
    <source>
        <dbReference type="Pfam" id="PF00561"/>
    </source>
</evidence>
<dbReference type="FunFam" id="3.40.50.1820:FF:000067">
    <property type="entry name" value="Bifunctional epoxide hydrolase 2"/>
    <property type="match status" value="1"/>
</dbReference>
<dbReference type="InterPro" id="IPR000639">
    <property type="entry name" value="Epox_hydrolase-like"/>
</dbReference>
<evidence type="ECO:0000256" key="16">
    <source>
        <dbReference type="ARBA" id="ARBA00023140"/>
    </source>
</evidence>
<keyword evidence="12 26" id="KW-0378">Hydrolase</keyword>
<evidence type="ECO:0000256" key="14">
    <source>
        <dbReference type="ARBA" id="ARBA00022990"/>
    </source>
</evidence>
<dbReference type="GO" id="GO:0015643">
    <property type="term" value="F:toxic substance binding"/>
    <property type="evidence" value="ECO:0007669"/>
    <property type="project" value="Ensembl"/>
</dbReference>
<accession>A0A3Q7TDL6</accession>
<dbReference type="GO" id="GO:0042577">
    <property type="term" value="F:lipid phosphatase activity"/>
    <property type="evidence" value="ECO:0007669"/>
    <property type="project" value="Ensembl"/>
</dbReference>
<dbReference type="SUPFAM" id="SSF56784">
    <property type="entry name" value="HAD-like"/>
    <property type="match status" value="1"/>
</dbReference>
<dbReference type="GO" id="GO:0000287">
    <property type="term" value="F:magnesium ion binding"/>
    <property type="evidence" value="ECO:0007669"/>
    <property type="project" value="Ensembl"/>
</dbReference>
<keyword evidence="11" id="KW-0058">Aromatic hydrocarbons catabolism</keyword>
<dbReference type="GO" id="GO:0009636">
    <property type="term" value="P:response to toxic substance"/>
    <property type="evidence" value="ECO:0007669"/>
    <property type="project" value="UniProtKB-KW"/>
</dbReference>
<keyword evidence="13" id="KW-0460">Magnesium</keyword>
<sequence length="556" mass="62002">MALRAAVFDLDGVLALPSVVGALRRAEEELALPRGFLNEASQTGGPDGSSARLMRGEITFSQWVPLMEEGCRKCAEVSGICLPGNFSISQIFGRAAAARKINHPMLQAALALRKKGFTTCILTNNWLDDSSQRGSLAQLVCQLSPHFNFVVESCRISMAKPDPQIYKFVLDTLKASPSEVVFLDDIGANLKPARDLGMVTIHVRDTDPALTELQKVTGVQLLQTAAPLPVPCNPSDMSHVYVPIKPGVRLHFVELGSGPAVCLCHGFPESWFSWRYQIPALAQAGFRVLALDMKGYGESSSPPEIEEYSMEVLCQEMVTFLDKLGIPQAVFIGHDWGGMLVWNMALFYPERVRAVASLNTPFVPANPNVSTMEKIKANPVFDYQLYFQEPGVAEAELEQNLSRTFKSFFRASDGKPFLNVGRVRERGGLLVKTPEEPTLSSIVTEEDIQFYVQQFQKSGFRGPLNWYRNVETNWRWGCKGVGRKILIPALMVTAEKDKVLVPEMSKHMEDWIPYLKRGHIKDCGHWTQMEKPTELNQILTEWLETDARDPPVVSKL</sequence>
<evidence type="ECO:0000256" key="10">
    <source>
        <dbReference type="ARBA" id="ARBA00022723"/>
    </source>
</evidence>
<dbReference type="CTD" id="2053"/>
<keyword evidence="25" id="KW-1185">Reference proteome</keyword>
<evidence type="ECO:0000256" key="1">
    <source>
        <dbReference type="ARBA" id="ARBA00001268"/>
    </source>
</evidence>
<dbReference type="Pfam" id="PF00702">
    <property type="entry name" value="Hydrolase"/>
    <property type="match status" value="1"/>
</dbReference>
<evidence type="ECO:0000256" key="15">
    <source>
        <dbReference type="ARBA" id="ARBA00023098"/>
    </source>
</evidence>
<dbReference type="GeneID" id="112926786"/>
<feature type="domain" description="AB hydrolase-1" evidence="24">
    <location>
        <begin position="259"/>
        <end position="532"/>
    </location>
</feature>
<dbReference type="STRING" id="9627.ENSVVUP00000004471"/>
<comment type="subunit">
    <text evidence="5">Homodimer.</text>
</comment>
<dbReference type="GO" id="GO:0005777">
    <property type="term" value="C:peroxisome"/>
    <property type="evidence" value="ECO:0007669"/>
    <property type="project" value="UniProtKB-SubCell"/>
</dbReference>
<evidence type="ECO:0000256" key="6">
    <source>
        <dbReference type="ARBA" id="ARBA00013006"/>
    </source>
</evidence>
<dbReference type="EC" id="3.1.3.76" evidence="22"/>
<dbReference type="PRINTS" id="PR00111">
    <property type="entry name" value="ABHYDROLASE"/>
</dbReference>
<evidence type="ECO:0000256" key="9">
    <source>
        <dbReference type="ARBA" id="ARBA00022575"/>
    </source>
</evidence>
<dbReference type="GO" id="GO:0046839">
    <property type="term" value="P:phospholipid dephosphorylation"/>
    <property type="evidence" value="ECO:0007669"/>
    <property type="project" value="Ensembl"/>
</dbReference>
<comment type="similarity">
    <text evidence="19">Belongs to the AB hydrolase superfamily. Epoxide hydrolase family.</text>
</comment>
<dbReference type="InterPro" id="IPR023198">
    <property type="entry name" value="PGP-like_dom2"/>
</dbReference>
<dbReference type="GO" id="GO:0052642">
    <property type="term" value="F:lysophosphatidic acid phosphatase activity"/>
    <property type="evidence" value="ECO:0007669"/>
    <property type="project" value="Ensembl"/>
</dbReference>
<dbReference type="GO" id="GO:0090181">
    <property type="term" value="P:regulation of cholesterol metabolic process"/>
    <property type="evidence" value="ECO:0007669"/>
    <property type="project" value="Ensembl"/>
</dbReference>
<evidence type="ECO:0000256" key="7">
    <source>
        <dbReference type="ARBA" id="ARBA00022490"/>
    </source>
</evidence>
<keyword evidence="10" id="KW-0479">Metal-binding</keyword>
<evidence type="ECO:0000256" key="8">
    <source>
        <dbReference type="ARBA" id="ARBA00022553"/>
    </source>
</evidence>
<evidence type="ECO:0000256" key="11">
    <source>
        <dbReference type="ARBA" id="ARBA00022797"/>
    </source>
</evidence>
<evidence type="ECO:0000313" key="26">
    <source>
        <dbReference type="RefSeq" id="XP_025863666.1"/>
    </source>
</evidence>
<keyword evidence="16" id="KW-0576">Peroxisome</keyword>
<evidence type="ECO:0000256" key="4">
    <source>
        <dbReference type="ARBA" id="ARBA00004496"/>
    </source>
</evidence>
<dbReference type="GO" id="GO:0004301">
    <property type="term" value="F:epoxide hydrolase activity"/>
    <property type="evidence" value="ECO:0007669"/>
    <property type="project" value="UniProtKB-EC"/>
</dbReference>
<dbReference type="InterPro" id="IPR036412">
    <property type="entry name" value="HAD-like_sf"/>
</dbReference>
<dbReference type="EC" id="3.3.2.10" evidence="6"/>
<dbReference type="InterPro" id="IPR023214">
    <property type="entry name" value="HAD_sf"/>
</dbReference>
<keyword evidence="17" id="KW-0511">Multifunctional enzyme</keyword>
<dbReference type="SUPFAM" id="SSF53474">
    <property type="entry name" value="alpha/beta-Hydrolases"/>
    <property type="match status" value="1"/>
</dbReference>
<evidence type="ECO:0000256" key="22">
    <source>
        <dbReference type="ARBA" id="ARBA00066597"/>
    </source>
</evidence>
<evidence type="ECO:0000256" key="21">
    <source>
        <dbReference type="ARBA" id="ARBA00052977"/>
    </source>
</evidence>
<dbReference type="InterPro" id="IPR000073">
    <property type="entry name" value="AB_hydrolase_1"/>
</dbReference>
<comment type="catalytic activity">
    <reaction evidence="20">
        <text>(9S,10S)-10-hydroxy-9-(phosphooxy)octadecanoate + H2O = (9S,10S)-9,10-dihydroxyoctadecanoate + phosphate</text>
        <dbReference type="Rhea" id="RHEA:16537"/>
        <dbReference type="ChEBI" id="CHEBI:15377"/>
        <dbReference type="ChEBI" id="CHEBI:43474"/>
        <dbReference type="ChEBI" id="CHEBI:58796"/>
        <dbReference type="ChEBI" id="CHEBI:58797"/>
        <dbReference type="EC" id="3.1.3.76"/>
    </reaction>
</comment>
<protein>
    <recommendedName>
        <fullName evidence="23">Bifunctional epoxide hydrolase 2</fullName>
        <ecNumber evidence="22">3.1.3.76</ecNumber>
        <ecNumber evidence="6">3.3.2.10</ecNumber>
    </recommendedName>
</protein>
<reference key="1">
    <citation type="submission" date="2019-01" db="UniProtKB">
        <authorList>
            <consortium name="RefSeq"/>
        </authorList>
    </citation>
    <scope>IDENTIFICATION</scope>
</reference>
<organism evidence="25 26">
    <name type="scientific">Vulpes vulpes</name>
    <name type="common">Red fox</name>
    <dbReference type="NCBI Taxonomy" id="9627"/>
    <lineage>
        <taxon>Eukaryota</taxon>
        <taxon>Metazoa</taxon>
        <taxon>Chordata</taxon>
        <taxon>Craniata</taxon>
        <taxon>Vertebrata</taxon>
        <taxon>Euteleostomi</taxon>
        <taxon>Mammalia</taxon>
        <taxon>Eutheria</taxon>
        <taxon>Laurasiatheria</taxon>
        <taxon>Carnivora</taxon>
        <taxon>Caniformia</taxon>
        <taxon>Canidae</taxon>
        <taxon>Vulpes</taxon>
    </lineage>
</organism>
<evidence type="ECO:0000256" key="12">
    <source>
        <dbReference type="ARBA" id="ARBA00022801"/>
    </source>
</evidence>
<dbReference type="FunFam" id="1.10.150.240:FF:000011">
    <property type="entry name" value="Bifunctional epoxide hydrolase 2"/>
    <property type="match status" value="1"/>
</dbReference>
<dbReference type="RefSeq" id="XP_025863666.1">
    <property type="nucleotide sequence ID" value="XM_026007881.2"/>
</dbReference>
<evidence type="ECO:0000256" key="20">
    <source>
        <dbReference type="ARBA" id="ARBA00051289"/>
    </source>
</evidence>
<keyword evidence="8" id="KW-0597">Phosphoprotein</keyword>
<dbReference type="PRINTS" id="PR00412">
    <property type="entry name" value="EPOXHYDRLASE"/>
</dbReference>
<gene>
    <name evidence="26" type="primary">EPHX2</name>
</gene>
<proteinExistence type="inferred from homology"/>
<dbReference type="Gene3D" id="1.10.150.240">
    <property type="entry name" value="Putative phosphatase, domain 2"/>
    <property type="match status" value="1"/>
</dbReference>
<evidence type="ECO:0000313" key="25">
    <source>
        <dbReference type="Proteomes" id="UP001652641"/>
    </source>
</evidence>
<comment type="catalytic activity">
    <reaction evidence="21">
        <text>(14R,15S)-epoxy-(5Z,8Z,11Z)-eicosatrienoate + H2O = (14R,15R)-dihydroxy-(5Z,8Z,11Z)-eicosatrienoate</text>
        <dbReference type="Rhea" id="RHEA:53976"/>
        <dbReference type="ChEBI" id="CHEBI:15377"/>
        <dbReference type="ChEBI" id="CHEBI:131965"/>
        <dbReference type="ChEBI" id="CHEBI:138003"/>
    </reaction>
    <physiologicalReaction direction="left-to-right" evidence="21">
        <dbReference type="Rhea" id="RHEA:53977"/>
    </physiologicalReaction>
</comment>
<keyword evidence="18" id="KW-0449">Lipoprotein</keyword>
<dbReference type="InterPro" id="IPR029058">
    <property type="entry name" value="AB_hydrolase_fold"/>
</dbReference>
<keyword evidence="7" id="KW-0963">Cytoplasm</keyword>
<keyword evidence="14" id="KW-0007">Acetylation</keyword>
<dbReference type="Proteomes" id="UP001652641">
    <property type="component" value="Chromosome 9"/>
</dbReference>
<dbReference type="NCBIfam" id="TIGR02247">
    <property type="entry name" value="HAD-1A3-hyp"/>
    <property type="match status" value="1"/>
</dbReference>
<dbReference type="GO" id="GO:0010628">
    <property type="term" value="P:positive regulation of gene expression"/>
    <property type="evidence" value="ECO:0007669"/>
    <property type="project" value="Ensembl"/>
</dbReference>
<dbReference type="Gene3D" id="3.40.50.1000">
    <property type="entry name" value="HAD superfamily/HAD-like"/>
    <property type="match status" value="1"/>
</dbReference>
<evidence type="ECO:0000256" key="2">
    <source>
        <dbReference type="ARBA" id="ARBA00001946"/>
    </source>
</evidence>
<evidence type="ECO:0000256" key="3">
    <source>
        <dbReference type="ARBA" id="ARBA00004275"/>
    </source>
</evidence>
<dbReference type="InterPro" id="IPR006439">
    <property type="entry name" value="HAD-SF_hydro_IA"/>
</dbReference>
<dbReference type="GO" id="GO:0097176">
    <property type="term" value="P:epoxide metabolic process"/>
    <property type="evidence" value="ECO:0007669"/>
    <property type="project" value="Ensembl"/>
</dbReference>
<dbReference type="PANTHER" id="PTHR43329">
    <property type="entry name" value="EPOXIDE HYDROLASE"/>
    <property type="match status" value="1"/>
</dbReference>
<dbReference type="SFLD" id="SFLDG01129">
    <property type="entry name" value="C1.5:_HAD__Beta-PGM__Phosphata"/>
    <property type="match status" value="1"/>
</dbReference>
<evidence type="ECO:0000256" key="5">
    <source>
        <dbReference type="ARBA" id="ARBA00011738"/>
    </source>
</evidence>
<evidence type="ECO:0000256" key="17">
    <source>
        <dbReference type="ARBA" id="ARBA00023268"/>
    </source>
</evidence>
<comment type="cofactor">
    <cofactor evidence="2">
        <name>Mg(2+)</name>
        <dbReference type="ChEBI" id="CHEBI:18420"/>
    </cofactor>
</comment>
<evidence type="ECO:0000256" key="19">
    <source>
        <dbReference type="ARBA" id="ARBA00038334"/>
    </source>
</evidence>
<dbReference type="Gene3D" id="3.40.50.1820">
    <property type="entry name" value="alpha/beta hydrolase"/>
    <property type="match status" value="1"/>
</dbReference>
<evidence type="ECO:0000256" key="18">
    <source>
        <dbReference type="ARBA" id="ARBA00023288"/>
    </source>
</evidence>
<keyword evidence="9" id="KW-0216">Detoxification</keyword>
<evidence type="ECO:0000256" key="13">
    <source>
        <dbReference type="ARBA" id="ARBA00022842"/>
    </source>
</evidence>
<dbReference type="NCBIfam" id="TIGR01509">
    <property type="entry name" value="HAD-SF-IA-v3"/>
    <property type="match status" value="1"/>
</dbReference>
<dbReference type="SFLD" id="SFLDS00003">
    <property type="entry name" value="Haloacid_Dehalogenase"/>
    <property type="match status" value="1"/>
</dbReference>
<dbReference type="AlphaFoldDB" id="A0A3Q7TDL6"/>